<comment type="function">
    <text evidence="8">Involved in lipopolysaccharide (LPS) biosynthesis. Catalyzes the transfer of 3-deoxy-D-manno-octulosonate (Kdo) residue(s) from CMP-Kdo to lipid IV(A), the tetraacyldisaccharide-1,4'-bisphosphate precursor of lipid A.</text>
</comment>
<dbReference type="AlphaFoldDB" id="A0A3B7MV04"/>
<evidence type="ECO:0000256" key="8">
    <source>
        <dbReference type="RuleBase" id="RU365103"/>
    </source>
</evidence>
<protein>
    <recommendedName>
        <fullName evidence="3 8">3-deoxy-D-manno-octulosonic acid transferase</fullName>
        <shortName evidence="8">Kdo transferase</shortName>
        <ecNumber evidence="2 8">2.4.99.12</ecNumber>
    </recommendedName>
    <alternativeName>
        <fullName evidence="5 8">Lipid IV(A) 3-deoxy-D-manno-octulosonic acid transferase</fullName>
    </alternativeName>
</protein>
<dbReference type="PANTHER" id="PTHR42755:SF1">
    <property type="entry name" value="3-DEOXY-D-MANNO-OCTULOSONIC ACID TRANSFERASE, MITOCHONDRIAL-RELATED"/>
    <property type="match status" value="1"/>
</dbReference>
<evidence type="ECO:0000313" key="12">
    <source>
        <dbReference type="Proteomes" id="UP000263900"/>
    </source>
</evidence>
<evidence type="ECO:0000256" key="5">
    <source>
        <dbReference type="ARBA" id="ARBA00031445"/>
    </source>
</evidence>
<organism evidence="11 12">
    <name type="scientific">Paraflavitalea soli</name>
    <dbReference type="NCBI Taxonomy" id="2315862"/>
    <lineage>
        <taxon>Bacteria</taxon>
        <taxon>Pseudomonadati</taxon>
        <taxon>Bacteroidota</taxon>
        <taxon>Chitinophagia</taxon>
        <taxon>Chitinophagales</taxon>
        <taxon>Chitinophagaceae</taxon>
        <taxon>Paraflavitalea</taxon>
    </lineage>
</organism>
<dbReference type="SUPFAM" id="SSF53756">
    <property type="entry name" value="UDP-Glycosyltransferase/glycogen phosphorylase"/>
    <property type="match status" value="1"/>
</dbReference>
<dbReference type="InterPro" id="IPR039901">
    <property type="entry name" value="Kdotransferase"/>
</dbReference>
<dbReference type="RefSeq" id="WP_119051346.1">
    <property type="nucleotide sequence ID" value="NZ_CP032157.1"/>
</dbReference>
<evidence type="ECO:0000256" key="2">
    <source>
        <dbReference type="ARBA" id="ARBA00012621"/>
    </source>
</evidence>
<feature type="domain" description="3-deoxy-D-manno-octulosonic-acid transferase N-terminal" evidence="10">
    <location>
        <begin position="79"/>
        <end position="241"/>
    </location>
</feature>
<gene>
    <name evidence="11" type="ORF">D3H65_16410</name>
</gene>
<dbReference type="PANTHER" id="PTHR42755">
    <property type="entry name" value="3-DEOXY-MANNO-OCTULOSONATE CYTIDYLYLTRANSFERASE"/>
    <property type="match status" value="1"/>
</dbReference>
<proteinExistence type="inferred from homology"/>
<dbReference type="GO" id="GO:0005886">
    <property type="term" value="C:plasma membrane"/>
    <property type="evidence" value="ECO:0007669"/>
    <property type="project" value="UniProtKB-SubCell"/>
</dbReference>
<feature type="region of interest" description="Disordered" evidence="9">
    <location>
        <begin position="51"/>
        <end position="76"/>
    </location>
</feature>
<name>A0A3B7MV04_9BACT</name>
<sequence>MHLFFYTIFCRLYLLGIRVVALWNPKAKLWLNGRKGLLGRIQSAVGPAKGREQSAILAPNPGPTVSPNSGEAKDSPLTTHHSPLVWMHCASLGEFEQGRPVLEALRDKYPGIKILLTFFSPSGYEVRKNYGGADFVFYLPMDSKANARRFLDIVQPDLVIWIKYEYWYHYLTALKKRKIPTLLVSGIFRPDQPFFKWYGRLHQYILESFTHLFVQTPASKDLLAGIGFTNNVTVNGDTRFDRVAAIVEKFVPLPAIEAFCGKYPTVVAGSTWPEDEEELDHYANTHPDMRFIIAPHEIHESHLKEIEKLFKHTIRYSVLQKRVPGTVSREQQHTNTLIIDNIGMLSRLYKYATITYIGGGFGDDGVHNVLEAAVYRKPVVFGPVYEKYIEAAELVDEGGAFPIKTALELEKVLNDLLADESAYKKVCQQAGQYVHSKTGATDAVLQFIQENRLLTS</sequence>
<comment type="catalytic activity">
    <reaction evidence="6 8">
        <text>lipid IVA (E. coli) + CMP-3-deoxy-beta-D-manno-octulosonate = alpha-Kdo-(2-&gt;6)-lipid IVA (E. coli) + CMP + H(+)</text>
        <dbReference type="Rhea" id="RHEA:28066"/>
        <dbReference type="ChEBI" id="CHEBI:15378"/>
        <dbReference type="ChEBI" id="CHEBI:58603"/>
        <dbReference type="ChEBI" id="CHEBI:60364"/>
        <dbReference type="ChEBI" id="CHEBI:60377"/>
        <dbReference type="ChEBI" id="CHEBI:85987"/>
        <dbReference type="EC" id="2.4.99.12"/>
    </reaction>
</comment>
<comment type="pathway">
    <text evidence="1 8">Bacterial outer membrane biogenesis; LPS core biosynthesis.</text>
</comment>
<dbReference type="EC" id="2.4.99.12" evidence="2 8"/>
<comment type="similarity">
    <text evidence="8">Belongs to the glycosyltransferase group 1 family.</text>
</comment>
<dbReference type="GO" id="GO:0043842">
    <property type="term" value="F:Kdo transferase activity"/>
    <property type="evidence" value="ECO:0007669"/>
    <property type="project" value="UniProtKB-EC"/>
</dbReference>
<dbReference type="OrthoDB" id="9789797at2"/>
<evidence type="ECO:0000313" key="11">
    <source>
        <dbReference type="EMBL" id="AXY75465.1"/>
    </source>
</evidence>
<accession>A0A3B7MV04</accession>
<comment type="subcellular location">
    <subcellularLocation>
        <location evidence="8">Cell membrane</location>
    </subcellularLocation>
</comment>
<keyword evidence="8" id="KW-1003">Cell membrane</keyword>
<dbReference type="Gene3D" id="3.40.50.2000">
    <property type="entry name" value="Glycogen Phosphorylase B"/>
    <property type="match status" value="1"/>
</dbReference>
<dbReference type="InterPro" id="IPR007507">
    <property type="entry name" value="Glycos_transf_N"/>
</dbReference>
<evidence type="ECO:0000256" key="3">
    <source>
        <dbReference type="ARBA" id="ARBA00019077"/>
    </source>
</evidence>
<evidence type="ECO:0000256" key="1">
    <source>
        <dbReference type="ARBA" id="ARBA00004713"/>
    </source>
</evidence>
<keyword evidence="8" id="KW-0448">Lipopolysaccharide biosynthesis</keyword>
<keyword evidence="8" id="KW-0472">Membrane</keyword>
<dbReference type="InterPro" id="IPR038107">
    <property type="entry name" value="Glycos_transf_N_sf"/>
</dbReference>
<evidence type="ECO:0000256" key="9">
    <source>
        <dbReference type="SAM" id="MobiDB-lite"/>
    </source>
</evidence>
<dbReference type="EMBL" id="CP032157">
    <property type="protein sequence ID" value="AXY75465.1"/>
    <property type="molecule type" value="Genomic_DNA"/>
</dbReference>
<feature type="active site" description="Proton acceptor" evidence="7">
    <location>
        <position position="94"/>
    </location>
</feature>
<dbReference type="KEGG" id="pseg:D3H65_16410"/>
<dbReference type="UniPathway" id="UPA00958"/>
<dbReference type="GO" id="GO:0009245">
    <property type="term" value="P:lipid A biosynthetic process"/>
    <property type="evidence" value="ECO:0007669"/>
    <property type="project" value="TreeGrafter"/>
</dbReference>
<keyword evidence="12" id="KW-1185">Reference proteome</keyword>
<keyword evidence="4 8" id="KW-0808">Transferase</keyword>
<dbReference type="Pfam" id="PF04413">
    <property type="entry name" value="Glycos_transf_N"/>
    <property type="match status" value="1"/>
</dbReference>
<reference evidence="11 12" key="1">
    <citation type="submission" date="2018-09" db="EMBL/GenBank/DDBJ databases">
        <title>Genome sequencing of strain 6GH32-13.</title>
        <authorList>
            <person name="Weon H.-Y."/>
            <person name="Heo J."/>
            <person name="Kwon S.-W."/>
        </authorList>
    </citation>
    <scope>NUCLEOTIDE SEQUENCE [LARGE SCALE GENOMIC DNA]</scope>
    <source>
        <strain evidence="11 12">5GH32-13</strain>
    </source>
</reference>
<dbReference type="GO" id="GO:0009244">
    <property type="term" value="P:lipopolysaccharide core region biosynthetic process"/>
    <property type="evidence" value="ECO:0007669"/>
    <property type="project" value="UniProtKB-UniRule"/>
</dbReference>
<dbReference type="Gene3D" id="3.40.50.11720">
    <property type="entry name" value="3-Deoxy-D-manno-octulosonic-acid transferase, N-terminal domain"/>
    <property type="match status" value="1"/>
</dbReference>
<evidence type="ECO:0000256" key="7">
    <source>
        <dbReference type="PIRSR" id="PIRSR639901-1"/>
    </source>
</evidence>
<evidence type="ECO:0000256" key="6">
    <source>
        <dbReference type="ARBA" id="ARBA00049183"/>
    </source>
</evidence>
<evidence type="ECO:0000259" key="10">
    <source>
        <dbReference type="Pfam" id="PF04413"/>
    </source>
</evidence>
<dbReference type="Proteomes" id="UP000263900">
    <property type="component" value="Chromosome"/>
</dbReference>
<evidence type="ECO:0000256" key="4">
    <source>
        <dbReference type="ARBA" id="ARBA00022679"/>
    </source>
</evidence>